<dbReference type="EMBL" id="FOTS01000041">
    <property type="protein sequence ID" value="SFM10979.1"/>
    <property type="molecule type" value="Genomic_DNA"/>
</dbReference>
<name>A0A1I4N652_9FIRM</name>
<dbReference type="OrthoDB" id="1683126at2"/>
<organism evidence="1 2">
    <name type="scientific">Pelosinus propionicus DSM 13327</name>
    <dbReference type="NCBI Taxonomy" id="1123291"/>
    <lineage>
        <taxon>Bacteria</taxon>
        <taxon>Bacillati</taxon>
        <taxon>Bacillota</taxon>
        <taxon>Negativicutes</taxon>
        <taxon>Selenomonadales</taxon>
        <taxon>Sporomusaceae</taxon>
        <taxon>Pelosinus</taxon>
    </lineage>
</organism>
<dbReference type="Proteomes" id="UP000199520">
    <property type="component" value="Unassembled WGS sequence"/>
</dbReference>
<reference evidence="2" key="1">
    <citation type="submission" date="2016-10" db="EMBL/GenBank/DDBJ databases">
        <authorList>
            <person name="Varghese N."/>
            <person name="Submissions S."/>
        </authorList>
    </citation>
    <scope>NUCLEOTIDE SEQUENCE [LARGE SCALE GENOMIC DNA]</scope>
    <source>
        <strain evidence="2">DSM 13327</strain>
    </source>
</reference>
<dbReference type="STRING" id="1123291.SAMN04490355_104140"/>
<evidence type="ECO:0000313" key="1">
    <source>
        <dbReference type="EMBL" id="SFM10979.1"/>
    </source>
</evidence>
<dbReference type="AlphaFoldDB" id="A0A1I4N652"/>
<protein>
    <submittedName>
        <fullName evidence="1">Uncharacterized protein</fullName>
    </submittedName>
</protein>
<gene>
    <name evidence="1" type="ORF">SAMN04490355_104140</name>
</gene>
<accession>A0A1I4N652</accession>
<keyword evidence="2" id="KW-1185">Reference proteome</keyword>
<proteinExistence type="predicted"/>
<evidence type="ECO:0000313" key="2">
    <source>
        <dbReference type="Proteomes" id="UP000199520"/>
    </source>
</evidence>
<sequence length="103" mass="11784">MCTACDETYKIFTIELVTKDPANTNMELFKEIAHRLFQNKVISNININNNKVYHSDNKQIFGFDIHLGNPTNPSTVNLKSVEKALDGLVDQFDDYSEMKIKLS</sequence>
<dbReference type="RefSeq" id="WP_090941060.1">
    <property type="nucleotide sequence ID" value="NZ_FOTS01000041.1"/>
</dbReference>